<dbReference type="STRING" id="1391654.AKJ09_10243"/>
<protein>
    <submittedName>
        <fullName evidence="9">Membrane protein related to metalloendopeptidase</fullName>
    </submittedName>
</protein>
<comment type="cofactor">
    <cofactor evidence="1">
        <name>Zn(2+)</name>
        <dbReference type="ChEBI" id="CHEBI:29105"/>
    </cofactor>
</comment>
<proteinExistence type="predicted"/>
<dbReference type="Gene3D" id="2.70.70.10">
    <property type="entry name" value="Glucose Permease (Domain IIA)"/>
    <property type="match status" value="1"/>
</dbReference>
<organism evidence="9 10">
    <name type="scientific">Labilithrix luteola</name>
    <dbReference type="NCBI Taxonomy" id="1391654"/>
    <lineage>
        <taxon>Bacteria</taxon>
        <taxon>Pseudomonadati</taxon>
        <taxon>Myxococcota</taxon>
        <taxon>Polyangia</taxon>
        <taxon>Polyangiales</taxon>
        <taxon>Labilitrichaceae</taxon>
        <taxon>Labilithrix</taxon>
    </lineage>
</organism>
<dbReference type="RefSeq" id="WP_146654327.1">
    <property type="nucleotide sequence ID" value="NZ_CP012333.1"/>
</dbReference>
<sequence>MSDEPEIAPPETEPVARSEEADVEAPRVTETAEAPLAPSRGLDRGQKIALGVIAGLVIAGSVLAVVGTRHGDSVSDPTVGAALTKGEIAPPPAAASTPLAEADATVATPVVVLDGGARFTPVWRVKELKSDPAIEIVERPIGKSRLEPLLAAAGLSKAEVKRLYRAFEGVRRLERPERAERKSSSTSTSSTKEEHLPKDSFVLAKDRAKGTVVAFELVTSPVDVWQAKIDESSSDKRLVASKLELYVEHRRTAAAITITADLKKAVAAAGLRDNALDAIDDALEGHVDLAALKPGVRMRVVSTEDWVEGGFARLRIEALEYIPKTGSPLRVYGYERDTKSEGRRRVPLSGFYDAKGQQPYQGAFRSPLPFARVTSRFNPKRMHPVLHTILPHNGVDFGASTGTPVFASAPGTVATVGDGGRCGNMIQIEHANGLTTAYCHLSKFAAGLHVGQHVEPKQLVGYVGRTGSATGPHLHFAVKRGGMFIDPLGLKMDGVKVLPSIDREPFAKHRAELDVVLDGVPLSAPDNTPDDKEESDEPAGEE</sequence>
<evidence type="ECO:0000259" key="8">
    <source>
        <dbReference type="Pfam" id="PF01551"/>
    </source>
</evidence>
<keyword evidence="2" id="KW-0645">Protease</keyword>
<dbReference type="KEGG" id="llu:AKJ09_10243"/>
<keyword evidence="6" id="KW-0482">Metalloprotease</keyword>
<keyword evidence="4" id="KW-0378">Hydrolase</keyword>
<feature type="region of interest" description="Disordered" evidence="7">
    <location>
        <begin position="175"/>
        <end position="197"/>
    </location>
</feature>
<evidence type="ECO:0000256" key="7">
    <source>
        <dbReference type="SAM" id="MobiDB-lite"/>
    </source>
</evidence>
<evidence type="ECO:0000256" key="4">
    <source>
        <dbReference type="ARBA" id="ARBA00022801"/>
    </source>
</evidence>
<dbReference type="Pfam" id="PF01551">
    <property type="entry name" value="Peptidase_M23"/>
    <property type="match status" value="1"/>
</dbReference>
<dbReference type="CDD" id="cd12797">
    <property type="entry name" value="M23_peptidase"/>
    <property type="match status" value="1"/>
</dbReference>
<dbReference type="InterPro" id="IPR011055">
    <property type="entry name" value="Dup_hybrid_motif"/>
</dbReference>
<dbReference type="Gene3D" id="3.10.450.350">
    <property type="match status" value="1"/>
</dbReference>
<feature type="region of interest" description="Disordered" evidence="7">
    <location>
        <begin position="1"/>
        <end position="39"/>
    </location>
</feature>
<dbReference type="InterPro" id="IPR050570">
    <property type="entry name" value="Cell_wall_metabolism_enzyme"/>
</dbReference>
<feature type="compositionally biased region" description="Basic and acidic residues" evidence="7">
    <location>
        <begin position="14"/>
        <end position="27"/>
    </location>
</feature>
<evidence type="ECO:0000313" key="10">
    <source>
        <dbReference type="Proteomes" id="UP000064967"/>
    </source>
</evidence>
<evidence type="ECO:0000256" key="3">
    <source>
        <dbReference type="ARBA" id="ARBA00022723"/>
    </source>
</evidence>
<feature type="region of interest" description="Disordered" evidence="7">
    <location>
        <begin position="518"/>
        <end position="542"/>
    </location>
</feature>
<gene>
    <name evidence="9" type="ORF">AKJ09_10243</name>
</gene>
<dbReference type="OrthoDB" id="9815245at2"/>
<evidence type="ECO:0000256" key="2">
    <source>
        <dbReference type="ARBA" id="ARBA00022670"/>
    </source>
</evidence>
<dbReference type="AlphaFoldDB" id="A0A0K1QDR6"/>
<feature type="compositionally biased region" description="Acidic residues" evidence="7">
    <location>
        <begin position="531"/>
        <end position="542"/>
    </location>
</feature>
<dbReference type="Proteomes" id="UP000064967">
    <property type="component" value="Chromosome"/>
</dbReference>
<keyword evidence="3" id="KW-0479">Metal-binding</keyword>
<evidence type="ECO:0000313" key="9">
    <source>
        <dbReference type="EMBL" id="AKV03580.1"/>
    </source>
</evidence>
<accession>A0A0K1QDR6</accession>
<keyword evidence="5" id="KW-0862">Zinc</keyword>
<evidence type="ECO:0000256" key="1">
    <source>
        <dbReference type="ARBA" id="ARBA00001947"/>
    </source>
</evidence>
<dbReference type="GO" id="GO:0004222">
    <property type="term" value="F:metalloendopeptidase activity"/>
    <property type="evidence" value="ECO:0007669"/>
    <property type="project" value="TreeGrafter"/>
</dbReference>
<keyword evidence="10" id="KW-1185">Reference proteome</keyword>
<dbReference type="GO" id="GO:0046872">
    <property type="term" value="F:metal ion binding"/>
    <property type="evidence" value="ECO:0007669"/>
    <property type="project" value="UniProtKB-KW"/>
</dbReference>
<dbReference type="GO" id="GO:0006508">
    <property type="term" value="P:proteolysis"/>
    <property type="evidence" value="ECO:0007669"/>
    <property type="project" value="UniProtKB-KW"/>
</dbReference>
<dbReference type="PANTHER" id="PTHR21666">
    <property type="entry name" value="PEPTIDASE-RELATED"/>
    <property type="match status" value="1"/>
</dbReference>
<dbReference type="PANTHER" id="PTHR21666:SF288">
    <property type="entry name" value="CELL DIVISION PROTEIN YTFB"/>
    <property type="match status" value="1"/>
</dbReference>
<dbReference type="EMBL" id="CP012333">
    <property type="protein sequence ID" value="AKV03580.1"/>
    <property type="molecule type" value="Genomic_DNA"/>
</dbReference>
<dbReference type="InterPro" id="IPR016047">
    <property type="entry name" value="M23ase_b-sheet_dom"/>
</dbReference>
<evidence type="ECO:0000256" key="6">
    <source>
        <dbReference type="ARBA" id="ARBA00023049"/>
    </source>
</evidence>
<evidence type="ECO:0000256" key="5">
    <source>
        <dbReference type="ARBA" id="ARBA00022833"/>
    </source>
</evidence>
<reference evidence="9 10" key="1">
    <citation type="submission" date="2015-08" db="EMBL/GenBank/DDBJ databases">
        <authorList>
            <person name="Babu N.S."/>
            <person name="Beckwith C.J."/>
            <person name="Beseler K.G."/>
            <person name="Brison A."/>
            <person name="Carone J.V."/>
            <person name="Caskin T.P."/>
            <person name="Diamond M."/>
            <person name="Durham M.E."/>
            <person name="Foxe J.M."/>
            <person name="Go M."/>
            <person name="Henderson B.A."/>
            <person name="Jones I.B."/>
            <person name="McGettigan J.A."/>
            <person name="Micheletti S.J."/>
            <person name="Nasrallah M.E."/>
            <person name="Ortiz D."/>
            <person name="Piller C.R."/>
            <person name="Privatt S.R."/>
            <person name="Schneider S.L."/>
            <person name="Sharp S."/>
            <person name="Smith T.C."/>
            <person name="Stanton J.D."/>
            <person name="Ullery H.E."/>
            <person name="Wilson R.J."/>
            <person name="Serrano M.G."/>
            <person name="Buck G."/>
            <person name="Lee V."/>
            <person name="Wang Y."/>
            <person name="Carvalho R."/>
            <person name="Voegtly L."/>
            <person name="Shi R."/>
            <person name="Duckworth R."/>
            <person name="Johnson A."/>
            <person name="Loviza R."/>
            <person name="Walstead R."/>
            <person name="Shah Z."/>
            <person name="Kiflezghi M."/>
            <person name="Wade K."/>
            <person name="Ball S.L."/>
            <person name="Bradley K.W."/>
            <person name="Asai D.J."/>
            <person name="Bowman C.A."/>
            <person name="Russell D.A."/>
            <person name="Pope W.H."/>
            <person name="Jacobs-Sera D."/>
            <person name="Hendrix R.W."/>
            <person name="Hatfull G.F."/>
        </authorList>
    </citation>
    <scope>NUCLEOTIDE SEQUENCE [LARGE SCALE GENOMIC DNA]</scope>
    <source>
        <strain evidence="9 10">DSM 27648</strain>
    </source>
</reference>
<dbReference type="SUPFAM" id="SSF51261">
    <property type="entry name" value="Duplicated hybrid motif"/>
    <property type="match status" value="1"/>
</dbReference>
<name>A0A0K1QDR6_9BACT</name>
<feature type="domain" description="M23ase beta-sheet core" evidence="8">
    <location>
        <begin position="391"/>
        <end position="487"/>
    </location>
</feature>